<name>X1Q3J2_9ZZZZ</name>
<proteinExistence type="predicted"/>
<evidence type="ECO:0000313" key="1">
    <source>
        <dbReference type="EMBL" id="GAI49321.1"/>
    </source>
</evidence>
<protein>
    <submittedName>
        <fullName evidence="1">Uncharacterized protein</fullName>
    </submittedName>
</protein>
<sequence length="30" mass="3114">MAALAGMEMIYMVVSGDMGHSVAKTEAKLA</sequence>
<dbReference type="EMBL" id="BARV01042612">
    <property type="protein sequence ID" value="GAI49321.1"/>
    <property type="molecule type" value="Genomic_DNA"/>
</dbReference>
<dbReference type="AlphaFoldDB" id="X1Q3J2"/>
<accession>X1Q3J2</accession>
<gene>
    <name evidence="1" type="ORF">S06H3_64001</name>
</gene>
<feature type="non-terminal residue" evidence="1">
    <location>
        <position position="30"/>
    </location>
</feature>
<reference evidence="1" key="1">
    <citation type="journal article" date="2014" name="Front. Microbiol.">
        <title>High frequency of phylogenetically diverse reductive dehalogenase-homologous genes in deep subseafloor sedimentary metagenomes.</title>
        <authorList>
            <person name="Kawai M."/>
            <person name="Futagami T."/>
            <person name="Toyoda A."/>
            <person name="Takaki Y."/>
            <person name="Nishi S."/>
            <person name="Hori S."/>
            <person name="Arai W."/>
            <person name="Tsubouchi T."/>
            <person name="Morono Y."/>
            <person name="Uchiyama I."/>
            <person name="Ito T."/>
            <person name="Fujiyama A."/>
            <person name="Inagaki F."/>
            <person name="Takami H."/>
        </authorList>
    </citation>
    <scope>NUCLEOTIDE SEQUENCE</scope>
    <source>
        <strain evidence="1">Expedition CK06-06</strain>
    </source>
</reference>
<comment type="caution">
    <text evidence="1">The sequence shown here is derived from an EMBL/GenBank/DDBJ whole genome shotgun (WGS) entry which is preliminary data.</text>
</comment>
<organism evidence="1">
    <name type="scientific">marine sediment metagenome</name>
    <dbReference type="NCBI Taxonomy" id="412755"/>
    <lineage>
        <taxon>unclassified sequences</taxon>
        <taxon>metagenomes</taxon>
        <taxon>ecological metagenomes</taxon>
    </lineage>
</organism>